<dbReference type="InterPro" id="IPR020846">
    <property type="entry name" value="MFS_dom"/>
</dbReference>
<feature type="transmembrane region" description="Helical" evidence="6">
    <location>
        <begin position="108"/>
        <end position="127"/>
    </location>
</feature>
<feature type="transmembrane region" description="Helical" evidence="6">
    <location>
        <begin position="266"/>
        <end position="291"/>
    </location>
</feature>
<dbReference type="AlphaFoldDB" id="A0A438N663"/>
<evidence type="ECO:0000313" key="9">
    <source>
        <dbReference type="Proteomes" id="UP000288859"/>
    </source>
</evidence>
<comment type="caution">
    <text evidence="8">The sequence shown here is derived from an EMBL/GenBank/DDBJ whole genome shotgun (WGS) entry which is preliminary data.</text>
</comment>
<reference evidence="8 9" key="1">
    <citation type="submission" date="2017-03" db="EMBL/GenBank/DDBJ databases">
        <title>Genomes of endolithic fungi from Antarctica.</title>
        <authorList>
            <person name="Coleine C."/>
            <person name="Masonjones S."/>
            <person name="Stajich J.E."/>
        </authorList>
    </citation>
    <scope>NUCLEOTIDE SEQUENCE [LARGE SCALE GENOMIC DNA]</scope>
    <source>
        <strain evidence="8 9">CCFEE 6314</strain>
    </source>
</reference>
<organism evidence="8 9">
    <name type="scientific">Exophiala mesophila</name>
    <name type="common">Black yeast-like fungus</name>
    <dbReference type="NCBI Taxonomy" id="212818"/>
    <lineage>
        <taxon>Eukaryota</taxon>
        <taxon>Fungi</taxon>
        <taxon>Dikarya</taxon>
        <taxon>Ascomycota</taxon>
        <taxon>Pezizomycotina</taxon>
        <taxon>Eurotiomycetes</taxon>
        <taxon>Chaetothyriomycetidae</taxon>
        <taxon>Chaetothyriales</taxon>
        <taxon>Herpotrichiellaceae</taxon>
        <taxon>Exophiala</taxon>
    </lineage>
</organism>
<feature type="transmembrane region" description="Helical" evidence="6">
    <location>
        <begin position="204"/>
        <end position="223"/>
    </location>
</feature>
<dbReference type="Proteomes" id="UP000288859">
    <property type="component" value="Unassembled WGS sequence"/>
</dbReference>
<comment type="subcellular location">
    <subcellularLocation>
        <location evidence="1">Membrane</location>
        <topology evidence="1">Multi-pass membrane protein</topology>
    </subcellularLocation>
</comment>
<keyword evidence="3 6" id="KW-0812">Transmembrane</keyword>
<dbReference type="GO" id="GO:0022857">
    <property type="term" value="F:transmembrane transporter activity"/>
    <property type="evidence" value="ECO:0007669"/>
    <property type="project" value="InterPro"/>
</dbReference>
<protein>
    <recommendedName>
        <fullName evidence="7">Major facilitator superfamily (MFS) profile domain-containing protein</fullName>
    </recommendedName>
</protein>
<feature type="domain" description="Major facilitator superfamily (MFS) profile" evidence="7">
    <location>
        <begin position="42"/>
        <end position="456"/>
    </location>
</feature>
<keyword evidence="2" id="KW-0813">Transport</keyword>
<dbReference type="GO" id="GO:0016020">
    <property type="term" value="C:membrane"/>
    <property type="evidence" value="ECO:0007669"/>
    <property type="project" value="UniProtKB-SubCell"/>
</dbReference>
<dbReference type="PANTHER" id="PTHR43791:SF53">
    <property type="entry name" value="MAJOR FACILITATOR SUPERFAMILY (MFS) PROFILE DOMAIN-CONTAINING PROTEIN"/>
    <property type="match status" value="1"/>
</dbReference>
<sequence length="487" mass="53438">MAQVVDKLSAVTEVEGGQFGIHTHAIDPVVEARVRRKLDMRLMPVLTLVYLFAFIDRSNAGNARVLGMGKDLELTGNRFNIGLSGFFVTYILLEVPANVLCKILGPKIWIPFLAISFGIITTCMSTMQNHQGFIAARVCLGIFEAGIMPGITYTLSCFYRRHELVSRVGLYSSVASASGAFGGLLASGFSQIPPWGIIHTWRTIFFFEGIISIALGVAAFFILPSAPNTASFLTEEERHVAVARITLDLRTSHIEKLKMKYVRRAIFNLNTVLISLASFCSLLTMNSMALFVPSILNAMGYSGIHSQLLSVPPYVWAALVCITVTLCSDRVHRRGIFIVSVMPVTLLGFILLLVDNMPLGVRYLALFFCLTGAFTASPMFVAWSVENSAGHMTRAIVAGTVVGFGNIGGLVAAWTYMLGDAPRYIRGHALNAAFSVLCTIIVALAMLHLHRVNKLKKLGAYNHRIEGKSEEEIRDLGHDHPEYLFTL</sequence>
<evidence type="ECO:0000256" key="1">
    <source>
        <dbReference type="ARBA" id="ARBA00004141"/>
    </source>
</evidence>
<evidence type="ECO:0000256" key="6">
    <source>
        <dbReference type="SAM" id="Phobius"/>
    </source>
</evidence>
<dbReference type="Pfam" id="PF07690">
    <property type="entry name" value="MFS_1"/>
    <property type="match status" value="1"/>
</dbReference>
<name>A0A438N663_EXOME</name>
<dbReference type="VEuPathDB" id="FungiDB:PV10_03487"/>
<keyword evidence="4 6" id="KW-1133">Transmembrane helix</keyword>
<evidence type="ECO:0000256" key="2">
    <source>
        <dbReference type="ARBA" id="ARBA00022448"/>
    </source>
</evidence>
<keyword evidence="5 6" id="KW-0472">Membrane</keyword>
<dbReference type="OrthoDB" id="2985014at2759"/>
<gene>
    <name evidence="8" type="ORF">B0A52_03510</name>
</gene>
<feature type="transmembrane region" description="Helical" evidence="6">
    <location>
        <begin position="395"/>
        <end position="417"/>
    </location>
</feature>
<feature type="transmembrane region" description="Helical" evidence="6">
    <location>
        <begin position="335"/>
        <end position="354"/>
    </location>
</feature>
<dbReference type="InterPro" id="IPR036259">
    <property type="entry name" value="MFS_trans_sf"/>
</dbReference>
<dbReference type="SUPFAM" id="SSF103473">
    <property type="entry name" value="MFS general substrate transporter"/>
    <property type="match status" value="1"/>
</dbReference>
<dbReference type="PANTHER" id="PTHR43791">
    <property type="entry name" value="PERMEASE-RELATED"/>
    <property type="match status" value="1"/>
</dbReference>
<evidence type="ECO:0000256" key="3">
    <source>
        <dbReference type="ARBA" id="ARBA00022692"/>
    </source>
</evidence>
<evidence type="ECO:0000256" key="4">
    <source>
        <dbReference type="ARBA" id="ARBA00022989"/>
    </source>
</evidence>
<dbReference type="PROSITE" id="PS50850">
    <property type="entry name" value="MFS"/>
    <property type="match status" value="1"/>
</dbReference>
<feature type="transmembrane region" description="Helical" evidence="6">
    <location>
        <begin position="168"/>
        <end position="192"/>
    </location>
</feature>
<feature type="transmembrane region" description="Helical" evidence="6">
    <location>
        <begin position="311"/>
        <end position="328"/>
    </location>
</feature>
<dbReference type="FunFam" id="1.20.1250.20:FF:000018">
    <property type="entry name" value="MFS transporter permease"/>
    <property type="match status" value="1"/>
</dbReference>
<feature type="transmembrane region" description="Helical" evidence="6">
    <location>
        <begin position="42"/>
        <end position="59"/>
    </location>
</feature>
<feature type="transmembrane region" description="Helical" evidence="6">
    <location>
        <begin position="429"/>
        <end position="449"/>
    </location>
</feature>
<proteinExistence type="predicted"/>
<evidence type="ECO:0000256" key="5">
    <source>
        <dbReference type="ARBA" id="ARBA00023136"/>
    </source>
</evidence>
<feature type="transmembrane region" description="Helical" evidence="6">
    <location>
        <begin position="360"/>
        <end position="383"/>
    </location>
</feature>
<evidence type="ECO:0000313" key="8">
    <source>
        <dbReference type="EMBL" id="RVX71144.1"/>
    </source>
</evidence>
<dbReference type="InterPro" id="IPR011701">
    <property type="entry name" value="MFS"/>
</dbReference>
<feature type="transmembrane region" description="Helical" evidence="6">
    <location>
        <begin position="79"/>
        <end position="101"/>
    </location>
</feature>
<accession>A0A438N663</accession>
<dbReference type="EMBL" id="NAJM01000019">
    <property type="protein sequence ID" value="RVX71144.1"/>
    <property type="molecule type" value="Genomic_DNA"/>
</dbReference>
<dbReference type="Gene3D" id="1.20.1250.20">
    <property type="entry name" value="MFS general substrate transporter like domains"/>
    <property type="match status" value="2"/>
</dbReference>
<dbReference type="FunFam" id="1.20.1250.20:FF:000013">
    <property type="entry name" value="MFS general substrate transporter"/>
    <property type="match status" value="1"/>
</dbReference>
<evidence type="ECO:0000259" key="7">
    <source>
        <dbReference type="PROSITE" id="PS50850"/>
    </source>
</evidence>
<feature type="transmembrane region" description="Helical" evidence="6">
    <location>
        <begin position="133"/>
        <end position="156"/>
    </location>
</feature>